<name>A0ABP8XM38_9MICO</name>
<dbReference type="EMBL" id="BAABLO010000001">
    <property type="protein sequence ID" value="GAA4708978.1"/>
    <property type="molecule type" value="Genomic_DNA"/>
</dbReference>
<evidence type="ECO:0000313" key="1">
    <source>
        <dbReference type="EMBL" id="GAA4708978.1"/>
    </source>
</evidence>
<gene>
    <name evidence="1" type="ORF">GCM10025782_01250</name>
</gene>
<dbReference type="GO" id="GO:0016740">
    <property type="term" value="F:transferase activity"/>
    <property type="evidence" value="ECO:0007669"/>
    <property type="project" value="UniProtKB-KW"/>
</dbReference>
<sequence length="358" mass="38089">MTQTTPVPVTLPPVSFQHLYTLTDAVGLFEHAELTVPRREHGYCVDDVARAFVVAARQPEHTVELAALATTYLHFVLDAQVDDGRFHNRRHVDAPWSDEPSTDDCWGRALWALGTGVARAPELVDWKGLQAFTAGAQQRSPWPRAMAFAALGAAEVLTVHPDDAAARALLADAAALIAPADPLLGTAQVLIPGWRWPEERLSYANAALAETLVAAGSLLGVWKWLTEGLGMLGWLLDTDTAAGHVSVSPAAGWGIGEPRPQFDQQPIEVAALADACARAFDVTADPRWRDAVGRCAAWFEGSNDSQTVLHDPHSGGGCDGLEAGGRNENQGAESTIAMISTLQQAQRLGVAAPGPQAP</sequence>
<dbReference type="Proteomes" id="UP001500556">
    <property type="component" value="Unassembled WGS sequence"/>
</dbReference>
<reference evidence="2" key="1">
    <citation type="journal article" date="2019" name="Int. J. Syst. Evol. Microbiol.">
        <title>The Global Catalogue of Microorganisms (GCM) 10K type strain sequencing project: providing services to taxonomists for standard genome sequencing and annotation.</title>
        <authorList>
            <consortium name="The Broad Institute Genomics Platform"/>
            <consortium name="The Broad Institute Genome Sequencing Center for Infectious Disease"/>
            <person name="Wu L."/>
            <person name="Ma J."/>
        </authorList>
    </citation>
    <scope>NUCLEOTIDE SEQUENCE [LARGE SCALE GENOMIC DNA]</scope>
    <source>
        <strain evidence="2">JCM 18961</strain>
    </source>
</reference>
<proteinExistence type="predicted"/>
<organism evidence="1 2">
    <name type="scientific">Pedococcus ginsenosidimutans</name>
    <dbReference type="NCBI Taxonomy" id="490570"/>
    <lineage>
        <taxon>Bacteria</taxon>
        <taxon>Bacillati</taxon>
        <taxon>Actinomycetota</taxon>
        <taxon>Actinomycetes</taxon>
        <taxon>Micrococcales</taxon>
        <taxon>Intrasporangiaceae</taxon>
        <taxon>Pedococcus</taxon>
    </lineage>
</organism>
<accession>A0ABP8XM38</accession>
<protein>
    <submittedName>
        <fullName evidence="1">Glycosyl transferase</fullName>
    </submittedName>
</protein>
<evidence type="ECO:0000313" key="2">
    <source>
        <dbReference type="Proteomes" id="UP001500556"/>
    </source>
</evidence>
<comment type="caution">
    <text evidence="1">The sequence shown here is derived from an EMBL/GenBank/DDBJ whole genome shotgun (WGS) entry which is preliminary data.</text>
</comment>
<keyword evidence="2" id="KW-1185">Reference proteome</keyword>
<keyword evidence="1" id="KW-0808">Transferase</keyword>
<dbReference type="RefSeq" id="WP_345500450.1">
    <property type="nucleotide sequence ID" value="NZ_BAABLO010000001.1"/>
</dbReference>